<dbReference type="EMBL" id="SLXU01000006">
    <property type="protein sequence ID" value="TCP61145.1"/>
    <property type="molecule type" value="Genomic_DNA"/>
</dbReference>
<keyword evidence="4 15" id="KW-0378">Hydrolase</keyword>
<dbReference type="PROSITE" id="PS51217">
    <property type="entry name" value="UVRD_HELICASE_CTER"/>
    <property type="match status" value="1"/>
</dbReference>
<dbReference type="PANTHER" id="PTHR11070">
    <property type="entry name" value="UVRD / RECB / PCRA DNA HELICASE FAMILY MEMBER"/>
    <property type="match status" value="1"/>
</dbReference>
<evidence type="ECO:0000256" key="11">
    <source>
        <dbReference type="ARBA" id="ARBA00034617"/>
    </source>
</evidence>
<dbReference type="InterPro" id="IPR011604">
    <property type="entry name" value="PDDEXK-like_dom_sf"/>
</dbReference>
<dbReference type="Gene3D" id="1.10.486.10">
    <property type="entry name" value="PCRA, domain 4"/>
    <property type="match status" value="1"/>
</dbReference>
<evidence type="ECO:0000256" key="5">
    <source>
        <dbReference type="ARBA" id="ARBA00022806"/>
    </source>
</evidence>
<sequence length="1128" mass="123052">MRRDPASTRQVQAADPAESTWLGANAGSGKTRVLTDRVARLLLNGVAPQRILCLTYTKAAASEMQNRLFQRLGGWAMLEDDALGKELRLLGMDGPIAPATLRGARRLFARAIETPGGLKIQTIHSFCAGLLRRFPLESGVSPQFIEMDGRAAKRLRAEIIEDIADGPDRPALDGLARLYTGDDLAGLTAEIASHRDTIPLPVDADAIWTAFGLPRGTDTGAILRGVFQGDEAALMDRVIAALRAGTKTDQKDAAKLAALDFDAPDLGVLEALEGPFLYGASATKSEPFSAKIGAFPTKNTRTALGPDLTALEDLMCRVETARPQRLALAAAERTLALHRFAGVFLPRYAARKQALGWLDFDDLILKARALLTDPGVAQWVLFRLDGGLDHILVDEAQDTSPPQWAVIELLAQEFTAGQGARADVERTIFVVGDKKQSIYSFQGADPDGFDRMRQVFSERLNGIGRSLKALSLEYSFRSAPAILDVVDQTFPPGTRDGLDQDMRHLAFQAELAGRVDLWPAIEETPPPEPGHWADPVDSRADTHHSVQLARRLAKEIRAMIDRGETLLKKSHDGRLTRQPVSEGDFLILVQRRSALFHEIIRACKAESLEVAGADRLKIGGELAVRDLTALMSFLALPEDDLSLACALRSPLFSWDEAMLYRLAAKRGARYLSEALREADWADTGTKTILDDLRSVADFLRPYEMLERILTRHDGRRRLVARLGEEAEDGIDALLSQALAYERVEIPSLTGFLAWIASDEVEIKRQLDSGGNRLRVMTVHGAKGLEAPIVILPDTAQRKIDIRDHLYPLNGPGMVWKTPADARPPMLEAAHQARVARETEERSRLLYVAMTRAEQWLIVAAAGPLSKEGDDWYSRIRAGMERRGAHAHDFGFGTGLRVEQGDWATAAPIRPGGDAPPLPVLPDWASCKAPAPHRHDEPISPSDLGGAKVLPGETEDTDPESARARGTWLHLLLEYLPQTPAAHRPVLARWLLSACDPPAPEDRITPLLAEAETLLSEPALAPVFAPGTLAEVALNAQVLGRTLRGTVDRLIVGPDRVLAVDFKTNALIPDRPEDTPEGLLRQMGAYAAALAQVYPGREVETAILWTRAGRLMTVPSALSAAALSRASLP</sequence>
<name>A0A4R2RPN0_9RHOB</name>
<dbReference type="GO" id="GO:0000725">
    <property type="term" value="P:recombinational repair"/>
    <property type="evidence" value="ECO:0007669"/>
    <property type="project" value="TreeGrafter"/>
</dbReference>
<dbReference type="InterPro" id="IPR000212">
    <property type="entry name" value="DNA_helicase_UvrD/REP"/>
</dbReference>
<comment type="caution">
    <text evidence="19">The sequence shown here is derived from an EMBL/GenBank/DDBJ whole genome shotgun (WGS) entry which is preliminary data.</text>
</comment>
<feature type="domain" description="UvrD-like helicase ATP-binding" evidence="17">
    <location>
        <begin position="3"/>
        <end position="479"/>
    </location>
</feature>
<dbReference type="PROSITE" id="PS51198">
    <property type="entry name" value="UVRD_HELICASE_ATP_BIND"/>
    <property type="match status" value="1"/>
</dbReference>
<keyword evidence="1" id="KW-0540">Nuclease</keyword>
<evidence type="ECO:0000256" key="13">
    <source>
        <dbReference type="ARBA" id="ARBA00034923"/>
    </source>
</evidence>
<keyword evidence="8" id="KW-0238">DNA-binding</keyword>
<dbReference type="Pfam" id="PF13361">
    <property type="entry name" value="UvrD_C"/>
    <property type="match status" value="1"/>
</dbReference>
<evidence type="ECO:0000256" key="2">
    <source>
        <dbReference type="ARBA" id="ARBA00022741"/>
    </source>
</evidence>
<keyword evidence="2 15" id="KW-0547">Nucleotide-binding</keyword>
<organism evidence="19 20">
    <name type="scientific">Rhodovulum bhavnagarense</name>
    <dbReference type="NCBI Taxonomy" id="992286"/>
    <lineage>
        <taxon>Bacteria</taxon>
        <taxon>Pseudomonadati</taxon>
        <taxon>Pseudomonadota</taxon>
        <taxon>Alphaproteobacteria</taxon>
        <taxon>Rhodobacterales</taxon>
        <taxon>Paracoccaceae</taxon>
        <taxon>Rhodovulum</taxon>
    </lineage>
</organism>
<evidence type="ECO:0000313" key="20">
    <source>
        <dbReference type="Proteomes" id="UP000295050"/>
    </source>
</evidence>
<dbReference type="GO" id="GO:0004527">
    <property type="term" value="F:exonuclease activity"/>
    <property type="evidence" value="ECO:0007669"/>
    <property type="project" value="UniProtKB-KW"/>
</dbReference>
<keyword evidence="9" id="KW-0234">DNA repair</keyword>
<dbReference type="SUPFAM" id="SSF52540">
    <property type="entry name" value="P-loop containing nucleoside triphosphate hydrolases"/>
    <property type="match status" value="1"/>
</dbReference>
<evidence type="ECO:0000256" key="14">
    <source>
        <dbReference type="ARBA" id="ARBA00048988"/>
    </source>
</evidence>
<dbReference type="Pfam" id="PF12705">
    <property type="entry name" value="PDDEXK_1"/>
    <property type="match status" value="1"/>
</dbReference>
<dbReference type="GO" id="GO:0003677">
    <property type="term" value="F:DNA binding"/>
    <property type="evidence" value="ECO:0007669"/>
    <property type="project" value="UniProtKB-KW"/>
</dbReference>
<evidence type="ECO:0000256" key="1">
    <source>
        <dbReference type="ARBA" id="ARBA00022722"/>
    </source>
</evidence>
<keyword evidence="7 15" id="KW-0067">ATP-binding</keyword>
<dbReference type="OrthoDB" id="9810135at2"/>
<dbReference type="GO" id="GO:0005829">
    <property type="term" value="C:cytosol"/>
    <property type="evidence" value="ECO:0007669"/>
    <property type="project" value="TreeGrafter"/>
</dbReference>
<dbReference type="Pfam" id="PF00580">
    <property type="entry name" value="UvrD-helicase"/>
    <property type="match status" value="1"/>
</dbReference>
<evidence type="ECO:0000256" key="7">
    <source>
        <dbReference type="ARBA" id="ARBA00022840"/>
    </source>
</evidence>
<dbReference type="InterPro" id="IPR014151">
    <property type="entry name" value="DNA_helicase_AddA"/>
</dbReference>
<feature type="binding site" evidence="15">
    <location>
        <begin position="24"/>
        <end position="31"/>
    </location>
    <ligand>
        <name>ATP</name>
        <dbReference type="ChEBI" id="CHEBI:30616"/>
    </ligand>
</feature>
<dbReference type="InterPro" id="IPR014016">
    <property type="entry name" value="UvrD-like_ATP-bd"/>
</dbReference>
<accession>A0A4R2RPN0</accession>
<keyword evidence="10" id="KW-0413">Isomerase</keyword>
<dbReference type="GO" id="GO:0005524">
    <property type="term" value="F:ATP binding"/>
    <property type="evidence" value="ECO:0007669"/>
    <property type="project" value="UniProtKB-UniRule"/>
</dbReference>
<dbReference type="EC" id="5.6.2.4" evidence="12"/>
<dbReference type="GO" id="GO:0043138">
    <property type="term" value="F:3'-5' DNA helicase activity"/>
    <property type="evidence" value="ECO:0007669"/>
    <property type="project" value="UniProtKB-EC"/>
</dbReference>
<feature type="domain" description="UvrD-like helicase C-terminal" evidence="18">
    <location>
        <begin position="496"/>
        <end position="783"/>
    </location>
</feature>
<dbReference type="Gene3D" id="3.90.320.10">
    <property type="match status" value="1"/>
</dbReference>
<comment type="catalytic activity">
    <reaction evidence="14">
        <text>ATP + H2O = ADP + phosphate + H(+)</text>
        <dbReference type="Rhea" id="RHEA:13065"/>
        <dbReference type="ChEBI" id="CHEBI:15377"/>
        <dbReference type="ChEBI" id="CHEBI:15378"/>
        <dbReference type="ChEBI" id="CHEBI:30616"/>
        <dbReference type="ChEBI" id="CHEBI:43474"/>
        <dbReference type="ChEBI" id="CHEBI:456216"/>
        <dbReference type="EC" id="5.6.2.4"/>
    </reaction>
</comment>
<dbReference type="Proteomes" id="UP000295050">
    <property type="component" value="Unassembled WGS sequence"/>
</dbReference>
<dbReference type="RefSeq" id="WP_132951325.1">
    <property type="nucleotide sequence ID" value="NZ_SLXU01000006.1"/>
</dbReference>
<evidence type="ECO:0000256" key="15">
    <source>
        <dbReference type="PROSITE-ProRule" id="PRU00560"/>
    </source>
</evidence>
<dbReference type="InterPro" id="IPR027417">
    <property type="entry name" value="P-loop_NTPase"/>
</dbReference>
<evidence type="ECO:0000256" key="10">
    <source>
        <dbReference type="ARBA" id="ARBA00023235"/>
    </source>
</evidence>
<evidence type="ECO:0000256" key="6">
    <source>
        <dbReference type="ARBA" id="ARBA00022839"/>
    </source>
</evidence>
<reference evidence="19 20" key="1">
    <citation type="submission" date="2019-03" db="EMBL/GenBank/DDBJ databases">
        <title>Genomic Encyclopedia of Type Strains, Phase IV (KMG-IV): sequencing the most valuable type-strain genomes for metagenomic binning, comparative biology and taxonomic classification.</title>
        <authorList>
            <person name="Goeker M."/>
        </authorList>
    </citation>
    <scope>NUCLEOTIDE SEQUENCE [LARGE SCALE GENOMIC DNA]</scope>
    <source>
        <strain evidence="19 20">DSM 24766</strain>
    </source>
</reference>
<comment type="catalytic activity">
    <reaction evidence="11">
        <text>Couples ATP hydrolysis with the unwinding of duplex DNA by translocating in the 3'-5' direction.</text>
        <dbReference type="EC" id="5.6.2.4"/>
    </reaction>
</comment>
<dbReference type="SUPFAM" id="SSF52980">
    <property type="entry name" value="Restriction endonuclease-like"/>
    <property type="match status" value="1"/>
</dbReference>
<dbReference type="InterPro" id="IPR011335">
    <property type="entry name" value="Restrct_endonuc-II-like"/>
</dbReference>
<evidence type="ECO:0000256" key="16">
    <source>
        <dbReference type="SAM" id="MobiDB-lite"/>
    </source>
</evidence>
<dbReference type="NCBIfam" id="TIGR02784">
    <property type="entry name" value="addA_alphas"/>
    <property type="match status" value="1"/>
</dbReference>
<proteinExistence type="predicted"/>
<evidence type="ECO:0000256" key="12">
    <source>
        <dbReference type="ARBA" id="ARBA00034808"/>
    </source>
</evidence>
<evidence type="ECO:0000259" key="17">
    <source>
        <dbReference type="PROSITE" id="PS51198"/>
    </source>
</evidence>
<gene>
    <name evidence="19" type="ORF">EV663_10692</name>
</gene>
<evidence type="ECO:0000256" key="8">
    <source>
        <dbReference type="ARBA" id="ARBA00023125"/>
    </source>
</evidence>
<keyword evidence="3" id="KW-0227">DNA damage</keyword>
<evidence type="ECO:0000256" key="3">
    <source>
        <dbReference type="ARBA" id="ARBA00022763"/>
    </source>
</evidence>
<feature type="region of interest" description="Disordered" evidence="16">
    <location>
        <begin position="1"/>
        <end position="22"/>
    </location>
</feature>
<dbReference type="AlphaFoldDB" id="A0A4R2RPN0"/>
<dbReference type="PANTHER" id="PTHR11070:SF2">
    <property type="entry name" value="ATP-DEPENDENT DNA HELICASE SRS2"/>
    <property type="match status" value="1"/>
</dbReference>
<protein>
    <recommendedName>
        <fullName evidence="12">DNA 3'-5' helicase</fullName>
        <ecNumber evidence="12">5.6.2.4</ecNumber>
    </recommendedName>
    <alternativeName>
        <fullName evidence="13">DNA 3'-5' helicase II</fullName>
    </alternativeName>
</protein>
<keyword evidence="5 15" id="KW-0347">Helicase</keyword>
<dbReference type="InterPro" id="IPR014017">
    <property type="entry name" value="DNA_helicase_UvrD-like_C"/>
</dbReference>
<dbReference type="GO" id="GO:0033202">
    <property type="term" value="C:DNA helicase complex"/>
    <property type="evidence" value="ECO:0007669"/>
    <property type="project" value="TreeGrafter"/>
</dbReference>
<keyword evidence="20" id="KW-1185">Reference proteome</keyword>
<evidence type="ECO:0000313" key="19">
    <source>
        <dbReference type="EMBL" id="TCP61145.1"/>
    </source>
</evidence>
<dbReference type="Gene3D" id="3.40.50.300">
    <property type="entry name" value="P-loop containing nucleotide triphosphate hydrolases"/>
    <property type="match status" value="4"/>
</dbReference>
<evidence type="ECO:0000259" key="18">
    <source>
        <dbReference type="PROSITE" id="PS51217"/>
    </source>
</evidence>
<dbReference type="InterPro" id="IPR038726">
    <property type="entry name" value="PDDEXK_AddAB-type"/>
</dbReference>
<keyword evidence="6" id="KW-0269">Exonuclease</keyword>
<evidence type="ECO:0000256" key="9">
    <source>
        <dbReference type="ARBA" id="ARBA00023204"/>
    </source>
</evidence>
<feature type="region of interest" description="Disordered" evidence="16">
    <location>
        <begin position="905"/>
        <end position="961"/>
    </location>
</feature>
<evidence type="ECO:0000256" key="4">
    <source>
        <dbReference type="ARBA" id="ARBA00022801"/>
    </source>
</evidence>